<dbReference type="GO" id="GO:0006552">
    <property type="term" value="P:L-leucine catabolic process"/>
    <property type="evidence" value="ECO:0007669"/>
    <property type="project" value="TreeGrafter"/>
</dbReference>
<accession>A0A914BVJ1</accession>
<dbReference type="GO" id="GO:0004419">
    <property type="term" value="F:hydroxymethylglutaryl-CoA lyase activity"/>
    <property type="evidence" value="ECO:0007669"/>
    <property type="project" value="UniProtKB-EC"/>
</dbReference>
<name>A0A914BVJ1_9BILA</name>
<dbReference type="Gene3D" id="3.20.20.70">
    <property type="entry name" value="Aldolase class I"/>
    <property type="match status" value="1"/>
</dbReference>
<dbReference type="FunFam" id="3.20.20.70:FF:000201">
    <property type="entry name" value="Hydroxymethylglutaryl-CoA lyase"/>
    <property type="match status" value="1"/>
</dbReference>
<comment type="similarity">
    <text evidence="2">Belongs to the HMG-CoA lyase family.</text>
</comment>
<protein>
    <recommendedName>
        <fullName evidence="3">hydroxymethylglutaryl-CoA lyase</fullName>
        <ecNumber evidence="3">4.1.3.4</ecNumber>
    </recommendedName>
</protein>
<keyword evidence="5" id="KW-0456">Lyase</keyword>
<dbReference type="PANTHER" id="PTHR42738">
    <property type="entry name" value="HYDROXYMETHYLGLUTARYL-COA LYASE"/>
    <property type="match status" value="1"/>
</dbReference>
<dbReference type="WBParaSite" id="ACRNAN_Path_1097.g4193.t1">
    <property type="protein sequence ID" value="ACRNAN_Path_1097.g4193.t1"/>
    <property type="gene ID" value="ACRNAN_Path_1097.g4193"/>
</dbReference>
<dbReference type="InterPro" id="IPR000891">
    <property type="entry name" value="PYR_CT"/>
</dbReference>
<evidence type="ECO:0000259" key="7">
    <source>
        <dbReference type="PROSITE" id="PS50991"/>
    </source>
</evidence>
<dbReference type="EC" id="4.1.3.4" evidence="3"/>
<evidence type="ECO:0000256" key="6">
    <source>
        <dbReference type="ARBA" id="ARBA00049877"/>
    </source>
</evidence>
<dbReference type="InterPro" id="IPR043594">
    <property type="entry name" value="HMGL"/>
</dbReference>
<proteinExistence type="inferred from homology"/>
<comment type="catalytic activity">
    <reaction evidence="6">
        <text>(3S)-3-hydroxy-3-methylglutaryl-CoA = acetoacetate + acetyl-CoA</text>
        <dbReference type="Rhea" id="RHEA:24404"/>
        <dbReference type="ChEBI" id="CHEBI:13705"/>
        <dbReference type="ChEBI" id="CHEBI:43074"/>
        <dbReference type="ChEBI" id="CHEBI:57288"/>
        <dbReference type="EC" id="4.1.3.4"/>
    </reaction>
</comment>
<keyword evidence="4" id="KW-0479">Metal-binding</keyword>
<dbReference type="CDD" id="cd07938">
    <property type="entry name" value="DRE_TIM_HMGL"/>
    <property type="match status" value="1"/>
</dbReference>
<keyword evidence="8" id="KW-1185">Reference proteome</keyword>
<dbReference type="AlphaFoldDB" id="A0A914BVJ1"/>
<evidence type="ECO:0000256" key="2">
    <source>
        <dbReference type="ARBA" id="ARBA00009405"/>
    </source>
</evidence>
<sequence>MINSRVGIVHLSRSLSIKHSKESFRIVEVGPRDGLQNEKNFVPTASKVELINRLSNCGFKAIEATAYVSPKWIPQMADHEQVMAQIQRYPSTSYAVFVPNVAGLQNAMKSGKVDEIAVFCAASETFTKKNVNCTIEESLKRLKEVTELAQKNRLRIRGYISTVIGCPYDGKTDPKLVAKLAENLMNLGCYEISLGDTIGVGSVGSVNSLLDEVSKSVPLEKIAVHFHDTYGQALSNVLAAINKGIRTADSSVAGLGGCPYAKGATGNLASEDLVYMLNDVGFDTGIDLEQLVETGNWICTIMDRKNVSRSANALLSLKGVKCNTN</sequence>
<evidence type="ECO:0000256" key="4">
    <source>
        <dbReference type="ARBA" id="ARBA00022723"/>
    </source>
</evidence>
<dbReference type="GO" id="GO:0046951">
    <property type="term" value="P:ketone body biosynthetic process"/>
    <property type="evidence" value="ECO:0007669"/>
    <property type="project" value="TreeGrafter"/>
</dbReference>
<dbReference type="PANTHER" id="PTHR42738:SF7">
    <property type="entry name" value="HYDROXYMETHYLGLUTARYL-COA LYASE"/>
    <property type="match status" value="1"/>
</dbReference>
<reference evidence="9" key="1">
    <citation type="submission" date="2022-11" db="UniProtKB">
        <authorList>
            <consortium name="WormBaseParasite"/>
        </authorList>
    </citation>
    <scope>IDENTIFICATION</scope>
</reference>
<evidence type="ECO:0000256" key="1">
    <source>
        <dbReference type="ARBA" id="ARBA00005143"/>
    </source>
</evidence>
<evidence type="ECO:0000313" key="8">
    <source>
        <dbReference type="Proteomes" id="UP000887540"/>
    </source>
</evidence>
<comment type="pathway">
    <text evidence="1">Metabolic intermediate metabolism; (S)-3-hydroxy-3-methylglutaryl-CoA degradation; acetoacetate from (S)-3-hydroxy-3-methylglutaryl-CoA: step 1/1.</text>
</comment>
<organism evidence="8 9">
    <name type="scientific">Acrobeloides nanus</name>
    <dbReference type="NCBI Taxonomy" id="290746"/>
    <lineage>
        <taxon>Eukaryota</taxon>
        <taxon>Metazoa</taxon>
        <taxon>Ecdysozoa</taxon>
        <taxon>Nematoda</taxon>
        <taxon>Chromadorea</taxon>
        <taxon>Rhabditida</taxon>
        <taxon>Tylenchina</taxon>
        <taxon>Cephalobomorpha</taxon>
        <taxon>Cephaloboidea</taxon>
        <taxon>Cephalobidae</taxon>
        <taxon>Acrobeloides</taxon>
    </lineage>
</organism>
<dbReference type="PROSITE" id="PS50991">
    <property type="entry name" value="PYR_CT"/>
    <property type="match status" value="1"/>
</dbReference>
<dbReference type="Proteomes" id="UP000887540">
    <property type="component" value="Unplaced"/>
</dbReference>
<dbReference type="InterPro" id="IPR000138">
    <property type="entry name" value="HMG_CoA_lyase_AS"/>
</dbReference>
<feature type="domain" description="Pyruvate carboxyltransferase" evidence="7">
    <location>
        <begin position="24"/>
        <end position="292"/>
    </location>
</feature>
<evidence type="ECO:0000256" key="5">
    <source>
        <dbReference type="ARBA" id="ARBA00023239"/>
    </source>
</evidence>
<evidence type="ECO:0000256" key="3">
    <source>
        <dbReference type="ARBA" id="ARBA00012910"/>
    </source>
</evidence>
<evidence type="ECO:0000313" key="9">
    <source>
        <dbReference type="WBParaSite" id="ACRNAN_Path_1097.g4193.t1"/>
    </source>
</evidence>
<dbReference type="InterPro" id="IPR013785">
    <property type="entry name" value="Aldolase_TIM"/>
</dbReference>
<dbReference type="Pfam" id="PF00682">
    <property type="entry name" value="HMGL-like"/>
    <property type="match status" value="1"/>
</dbReference>
<dbReference type="NCBIfam" id="NF004283">
    <property type="entry name" value="PRK05692.1"/>
    <property type="match status" value="1"/>
</dbReference>
<dbReference type="GO" id="GO:0046872">
    <property type="term" value="F:metal ion binding"/>
    <property type="evidence" value="ECO:0007669"/>
    <property type="project" value="UniProtKB-KW"/>
</dbReference>
<dbReference type="PROSITE" id="PS01062">
    <property type="entry name" value="HMG_COA_LYASE"/>
    <property type="match status" value="1"/>
</dbReference>
<dbReference type="SUPFAM" id="SSF51569">
    <property type="entry name" value="Aldolase"/>
    <property type="match status" value="1"/>
</dbReference>